<gene>
    <name evidence="2" type="ORF">Ga0074812_10744</name>
</gene>
<dbReference type="PANTHER" id="PTHR43883">
    <property type="entry name" value="SLR0207 PROTEIN"/>
    <property type="match status" value="1"/>
</dbReference>
<evidence type="ECO:0000313" key="3">
    <source>
        <dbReference type="Proteomes" id="UP000198802"/>
    </source>
</evidence>
<dbReference type="EMBL" id="FAOZ01000007">
    <property type="protein sequence ID" value="CUU56160.1"/>
    <property type="molecule type" value="Genomic_DNA"/>
</dbReference>
<dbReference type="PANTHER" id="PTHR43883:SF1">
    <property type="entry name" value="GLUCONOKINASE"/>
    <property type="match status" value="1"/>
</dbReference>
<sequence>MGMATTGIAVPVGAGHGLGAVPGLPAALSETLTSVLVFLGDRVYKIKKTADLGFLDFRTREARLAACQAEVNLNRRLAPDVYLGVADILGPDGTALDHMVVMRRLPAERRLSALLAAGSDVTGPLRAVARLLADFHARAATSPEITEAGSTANLRWLWDEVLESIEPFLGPVLDTTTIDAIRHLANRYLDGRAPLLRERQRDGRIRDGHGDLLADDIYCLDDGPRILDCLEFDRRLRVGDVLSDIAFLAMDLERLGRPDLSRFLLDQYRAYTAVTHPLSLESLYIAYRAFTMCRIACTQYAQGATAAAAEARALASLALASLRRGRIRLIIVGGAADTGRSAVAAGLAESEGWTLLRAASVERELAHLAPAGWTDAPTTAAVTATTTATTVTTATATATTPDTAATAATATAVRDELLRRARTAVERGETVVIDASWARRHDREQAAALARATFTDLIQLRCAPPGPGAGIATAGAGTHLDRSTSAGPEHTFHTDPWPEAKTLEHGPTPSDIHRAARRAAR</sequence>
<dbReference type="InterPro" id="IPR027417">
    <property type="entry name" value="P-loop_NTPase"/>
</dbReference>
<dbReference type="InterPro" id="IPR011009">
    <property type="entry name" value="Kinase-like_dom_sf"/>
</dbReference>
<dbReference type="RefSeq" id="WP_091275951.1">
    <property type="nucleotide sequence ID" value="NZ_FAOZ01000007.1"/>
</dbReference>
<dbReference type="SUPFAM" id="SSF56112">
    <property type="entry name" value="Protein kinase-like (PK-like)"/>
    <property type="match status" value="1"/>
</dbReference>
<reference evidence="3" key="1">
    <citation type="submission" date="2015-11" db="EMBL/GenBank/DDBJ databases">
        <authorList>
            <person name="Varghese N."/>
        </authorList>
    </citation>
    <scope>NUCLEOTIDE SEQUENCE [LARGE SCALE GENOMIC DNA]</scope>
    <source>
        <strain evidence="3">DSM 45899</strain>
    </source>
</reference>
<dbReference type="Gene3D" id="3.40.50.300">
    <property type="entry name" value="P-loop containing nucleotide triphosphate hydrolases"/>
    <property type="match status" value="1"/>
</dbReference>
<dbReference type="AlphaFoldDB" id="A0A0S4QKU2"/>
<protein>
    <recommendedName>
        <fullName evidence="4">Aminoglycoside phosphotransferase domain-containing protein</fullName>
    </recommendedName>
</protein>
<proteinExistence type="predicted"/>
<evidence type="ECO:0000256" key="1">
    <source>
        <dbReference type="SAM" id="MobiDB-lite"/>
    </source>
</evidence>
<evidence type="ECO:0000313" key="2">
    <source>
        <dbReference type="EMBL" id="CUU56160.1"/>
    </source>
</evidence>
<dbReference type="Proteomes" id="UP000198802">
    <property type="component" value="Unassembled WGS sequence"/>
</dbReference>
<evidence type="ECO:0008006" key="4">
    <source>
        <dbReference type="Google" id="ProtNLM"/>
    </source>
</evidence>
<feature type="compositionally biased region" description="Basic and acidic residues" evidence="1">
    <location>
        <begin position="490"/>
        <end position="504"/>
    </location>
</feature>
<dbReference type="InterPro" id="IPR052732">
    <property type="entry name" value="Cell-binding_unc_protein"/>
</dbReference>
<name>A0A0S4QKU2_9ACTN</name>
<accession>A0A0S4QKU2</accession>
<feature type="region of interest" description="Disordered" evidence="1">
    <location>
        <begin position="477"/>
        <end position="521"/>
    </location>
</feature>
<keyword evidence="3" id="KW-1185">Reference proteome</keyword>
<organism evidence="2 3">
    <name type="scientific">Parafrankia irregularis</name>
    <dbReference type="NCBI Taxonomy" id="795642"/>
    <lineage>
        <taxon>Bacteria</taxon>
        <taxon>Bacillati</taxon>
        <taxon>Actinomycetota</taxon>
        <taxon>Actinomycetes</taxon>
        <taxon>Frankiales</taxon>
        <taxon>Frankiaceae</taxon>
        <taxon>Parafrankia</taxon>
    </lineage>
</organism>